<feature type="region of interest" description="Disordered" evidence="1">
    <location>
        <begin position="23"/>
        <end position="73"/>
    </location>
</feature>
<evidence type="ECO:0000256" key="2">
    <source>
        <dbReference type="SAM" id="SignalP"/>
    </source>
</evidence>
<feature type="compositionally biased region" description="Basic and acidic residues" evidence="1">
    <location>
        <begin position="24"/>
        <end position="33"/>
    </location>
</feature>
<organism evidence="3 4">
    <name type="scientific">Tigheibacillus jepli</name>
    <dbReference type="NCBI Taxonomy" id="3035914"/>
    <lineage>
        <taxon>Bacteria</taxon>
        <taxon>Bacillati</taxon>
        <taxon>Bacillota</taxon>
        <taxon>Bacilli</taxon>
        <taxon>Bacillales</taxon>
        <taxon>Bacillaceae</taxon>
        <taxon>Tigheibacillus</taxon>
    </lineage>
</organism>
<dbReference type="PROSITE" id="PS51257">
    <property type="entry name" value="PROKAR_LIPOPROTEIN"/>
    <property type="match status" value="1"/>
</dbReference>
<sequence length="133" mass="15144">MITKKGLFIIFVAILLVLAGCSSDSEKTDEARQKQTKAAETTKSKEKQKKEEKEDKEENADISGTAAEKDTDYEKYMDTDLEAMMQMEPGEFSGDHYNVEEVKTNGRVSCRRYRGKLLLSYTCINRRRLSAIS</sequence>
<dbReference type="RefSeq" id="WP_320384371.1">
    <property type="nucleotide sequence ID" value="NZ_JAROCA020000001.1"/>
</dbReference>
<proteinExistence type="predicted"/>
<dbReference type="Proteomes" id="UP001228376">
    <property type="component" value="Unassembled WGS sequence"/>
</dbReference>
<feature type="chain" id="PRO_5046590479" evidence="2">
    <location>
        <begin position="20"/>
        <end position="133"/>
    </location>
</feature>
<protein>
    <submittedName>
        <fullName evidence="3">Uncharacterized protein</fullName>
    </submittedName>
</protein>
<reference evidence="3 4" key="1">
    <citation type="submission" date="2023-10" db="EMBL/GenBank/DDBJ databases">
        <title>179-bfca-hs.</title>
        <authorList>
            <person name="Miliotis G."/>
            <person name="Sengupta P."/>
            <person name="Hameed A."/>
            <person name="Chuvochina M."/>
            <person name="Mcdonagh F."/>
            <person name="Simpson A.C."/>
            <person name="Singh N.K."/>
            <person name="Rekha P.D."/>
            <person name="Raman K."/>
            <person name="Hugenholtz P."/>
            <person name="Venkateswaran K."/>
        </authorList>
    </citation>
    <scope>NUCLEOTIDE SEQUENCE [LARGE SCALE GENOMIC DNA]</scope>
    <source>
        <strain evidence="3 4">179-BFC-A-HS</strain>
    </source>
</reference>
<keyword evidence="4" id="KW-1185">Reference proteome</keyword>
<evidence type="ECO:0000313" key="4">
    <source>
        <dbReference type="Proteomes" id="UP001228376"/>
    </source>
</evidence>
<keyword evidence="2" id="KW-0732">Signal</keyword>
<evidence type="ECO:0000256" key="1">
    <source>
        <dbReference type="SAM" id="MobiDB-lite"/>
    </source>
</evidence>
<comment type="caution">
    <text evidence="3">The sequence shown here is derived from an EMBL/GenBank/DDBJ whole genome shotgun (WGS) entry which is preliminary data.</text>
</comment>
<feature type="signal peptide" evidence="2">
    <location>
        <begin position="1"/>
        <end position="19"/>
    </location>
</feature>
<accession>A0ABU5CGH4</accession>
<name>A0ABU5CGH4_9BACI</name>
<dbReference type="EMBL" id="JAROCA020000001">
    <property type="protein sequence ID" value="MDY0404954.1"/>
    <property type="molecule type" value="Genomic_DNA"/>
</dbReference>
<evidence type="ECO:0000313" key="3">
    <source>
        <dbReference type="EMBL" id="MDY0404954.1"/>
    </source>
</evidence>
<feature type="compositionally biased region" description="Basic and acidic residues" evidence="1">
    <location>
        <begin position="40"/>
        <end position="53"/>
    </location>
</feature>
<gene>
    <name evidence="3" type="ORF">P5G51_005660</name>
</gene>